<keyword evidence="4" id="KW-0067">ATP-binding</keyword>
<evidence type="ECO:0000256" key="4">
    <source>
        <dbReference type="PIRSR" id="PIRSR600407-2"/>
    </source>
</evidence>
<proteinExistence type="inferred from homology"/>
<dbReference type="AlphaFoldDB" id="G7YDW5"/>
<dbReference type="Proteomes" id="UP000008909">
    <property type="component" value="Unassembled WGS sequence"/>
</dbReference>
<dbReference type="PANTHER" id="PTHR11782">
    <property type="entry name" value="ADENOSINE/GUANOSINE DIPHOSPHATASE"/>
    <property type="match status" value="1"/>
</dbReference>
<feature type="binding site" evidence="4">
    <location>
        <begin position="90"/>
        <end position="94"/>
    </location>
    <ligand>
        <name>ATP</name>
        <dbReference type="ChEBI" id="CHEBI:30616"/>
    </ligand>
</feature>
<dbReference type="PANTHER" id="PTHR11782:SF83">
    <property type="entry name" value="GUANOSINE-DIPHOSPHATASE"/>
    <property type="match status" value="1"/>
</dbReference>
<keyword evidence="2" id="KW-0378">Hydrolase</keyword>
<feature type="active site" description="Proton acceptor" evidence="3">
    <location>
        <position position="55"/>
    </location>
</feature>
<dbReference type="GO" id="GO:0016020">
    <property type="term" value="C:membrane"/>
    <property type="evidence" value="ECO:0007669"/>
    <property type="project" value="TreeGrafter"/>
</dbReference>
<dbReference type="InterPro" id="IPR000407">
    <property type="entry name" value="GDA1_CD39_NTPase"/>
</dbReference>
<name>G7YDW5_CLOSI</name>
<dbReference type="GO" id="GO:0009134">
    <property type="term" value="P:nucleoside diphosphate catabolic process"/>
    <property type="evidence" value="ECO:0007669"/>
    <property type="project" value="TreeGrafter"/>
</dbReference>
<protein>
    <submittedName>
        <fullName evidence="5">Nucleoside-triphosphatase ntp-1</fullName>
    </submittedName>
</protein>
<keyword evidence="6" id="KW-1185">Reference proteome</keyword>
<dbReference type="Pfam" id="PF01150">
    <property type="entry name" value="GDA1_CD39"/>
    <property type="match status" value="1"/>
</dbReference>
<sequence length="811" mass="92011">MKFAVMVDAGDHFVAFKYGYREQCLIWRHVRSEIRNRYPFKFANTDARTISGDDEALFGWIAVNYLLHRFGLEEYSKKKKSTYGMLDLGGASMQVAFELGGYGTKNSTNIFPLSLRTKSNDDDESSIQSYDLFLHSYLSYGANVMRKRDISGPFIVEIYRQLCIEGSSSDAGAPLRARLGRLTTSVTIDVFCPLTAHMSLLGEGYSGIQFLKPRSNRNVAKVGQYPCLRFVVCSEESSVQTFRYSIIWVGYLTDSEAYSGNPSYLIATLGLMSVCVYRKRFAYTYLLLILGACDNGCGLTKPLYGVSGRRSRFNTLRLAQKIDQPHRRKIGVRMAGRLQSSNLNLISVHAADYGAPTILEAFYLVPDKEISRRENIMGEWLFGFSERKRIRRRAHFSLLHGRRRLSSARLRHTAECQLSLYATQTPVMHVQEGVGDKAVRVESQRLKPNDPCLQKGLTINATLSPRKPNETEEPRKREVEKEYQVQFFGGGDPDKCKVLVRELVLGGEMGREPAPPIWFEMPFYGLSEFFYALEGVSSKEIYVYSEAVAKIDNKNEDTGFMQSQYYEIIGSSGKFLGPFISITRCSLNDSYGFSLSITTNLAIGHIRKIFSHFKGLDAVKLGNPNNILRDLRCNFQPSRGMCTTSCSHMTEANSTGYKRKLDEFYNLRTTYRYRIGVRDADLELYTTSRSINRSPQKPFTEVWWWMATATLTEQKNDKGIIEPYAKDVQSVMSLVERLGNQGHPLSMPNKISSDFELFQKSKFKGSESERIIKIARTANSSLKRLVEIIRNSVFFSSVIKIPVFADLTSTP</sequence>
<evidence type="ECO:0000313" key="5">
    <source>
        <dbReference type="EMBL" id="GAA51149.1"/>
    </source>
</evidence>
<accession>G7YDW5</accession>
<reference key="2">
    <citation type="submission" date="2011-10" db="EMBL/GenBank/DDBJ databases">
        <title>The genome and transcriptome sequence of Clonorchis sinensis provide insights into the carcinogenic liver fluke.</title>
        <authorList>
            <person name="Wang X."/>
            <person name="Huang Y."/>
            <person name="Chen W."/>
            <person name="Liu H."/>
            <person name="Guo L."/>
            <person name="Chen Y."/>
            <person name="Luo F."/>
            <person name="Zhou W."/>
            <person name="Sun J."/>
            <person name="Mao Q."/>
            <person name="Liang P."/>
            <person name="Zhou C."/>
            <person name="Tian Y."/>
            <person name="Men J."/>
            <person name="Lv X."/>
            <person name="Huang L."/>
            <person name="Zhou J."/>
            <person name="Hu Y."/>
            <person name="Li R."/>
            <person name="Zhang F."/>
            <person name="Lei H."/>
            <person name="Li X."/>
            <person name="Hu X."/>
            <person name="Liang C."/>
            <person name="Xu J."/>
            <person name="Wu Z."/>
            <person name="Yu X."/>
        </authorList>
    </citation>
    <scope>NUCLEOTIDE SEQUENCE</scope>
    <source>
        <strain>Henan</strain>
    </source>
</reference>
<dbReference type="Gene3D" id="3.30.420.150">
    <property type="entry name" value="Exopolyphosphatase. Domain 2"/>
    <property type="match status" value="1"/>
</dbReference>
<dbReference type="GO" id="GO:0005524">
    <property type="term" value="F:ATP binding"/>
    <property type="evidence" value="ECO:0007669"/>
    <property type="project" value="UniProtKB-KW"/>
</dbReference>
<dbReference type="Gene3D" id="3.30.420.540">
    <property type="match status" value="1"/>
</dbReference>
<organism evidence="5 6">
    <name type="scientific">Clonorchis sinensis</name>
    <name type="common">Chinese liver fluke</name>
    <dbReference type="NCBI Taxonomy" id="79923"/>
    <lineage>
        <taxon>Eukaryota</taxon>
        <taxon>Metazoa</taxon>
        <taxon>Spiralia</taxon>
        <taxon>Lophotrochozoa</taxon>
        <taxon>Platyhelminthes</taxon>
        <taxon>Trematoda</taxon>
        <taxon>Digenea</taxon>
        <taxon>Opisthorchiida</taxon>
        <taxon>Opisthorchiata</taxon>
        <taxon>Opisthorchiidae</taxon>
        <taxon>Clonorchis</taxon>
    </lineage>
</organism>
<evidence type="ECO:0000256" key="3">
    <source>
        <dbReference type="PIRSR" id="PIRSR600407-1"/>
    </source>
</evidence>
<comment type="similarity">
    <text evidence="1">Belongs to the GDA1/CD39 NTPase family.</text>
</comment>
<gene>
    <name evidence="5" type="ORF">CLF_105649</name>
</gene>
<keyword evidence="4" id="KW-0547">Nucleotide-binding</keyword>
<evidence type="ECO:0000256" key="1">
    <source>
        <dbReference type="ARBA" id="ARBA00009283"/>
    </source>
</evidence>
<evidence type="ECO:0000313" key="6">
    <source>
        <dbReference type="Proteomes" id="UP000008909"/>
    </source>
</evidence>
<reference evidence="5" key="1">
    <citation type="journal article" date="2011" name="Genome Biol.">
        <title>The draft genome of the carcinogenic human liver fluke Clonorchis sinensis.</title>
        <authorList>
            <person name="Wang X."/>
            <person name="Chen W."/>
            <person name="Huang Y."/>
            <person name="Sun J."/>
            <person name="Men J."/>
            <person name="Liu H."/>
            <person name="Luo F."/>
            <person name="Guo L."/>
            <person name="Lv X."/>
            <person name="Deng C."/>
            <person name="Zhou C."/>
            <person name="Fan Y."/>
            <person name="Li X."/>
            <person name="Huang L."/>
            <person name="Hu Y."/>
            <person name="Liang C."/>
            <person name="Hu X."/>
            <person name="Xu J."/>
            <person name="Yu X."/>
        </authorList>
    </citation>
    <scope>NUCLEOTIDE SEQUENCE [LARGE SCALE GENOMIC DNA]</scope>
    <source>
        <strain evidence="5">Henan</strain>
    </source>
</reference>
<evidence type="ECO:0000256" key="2">
    <source>
        <dbReference type="ARBA" id="ARBA00022801"/>
    </source>
</evidence>
<dbReference type="GO" id="GO:0017110">
    <property type="term" value="F:nucleoside diphosphate phosphatase activity"/>
    <property type="evidence" value="ECO:0007669"/>
    <property type="project" value="TreeGrafter"/>
</dbReference>
<dbReference type="EMBL" id="DF143119">
    <property type="protein sequence ID" value="GAA51149.1"/>
    <property type="molecule type" value="Genomic_DNA"/>
</dbReference>